<dbReference type="GO" id="GO:0020037">
    <property type="term" value="F:heme binding"/>
    <property type="evidence" value="ECO:0007669"/>
    <property type="project" value="InterPro"/>
</dbReference>
<gene>
    <name evidence="10" type="primary">ccpA_2</name>
    <name evidence="10" type="ORF">Mal4_48980</name>
</gene>
<dbReference type="GO" id="GO:0030313">
    <property type="term" value="C:cell envelope"/>
    <property type="evidence" value="ECO:0007669"/>
    <property type="project" value="UniProtKB-SubCell"/>
</dbReference>
<dbReference type="OrthoDB" id="9772811at2"/>
<keyword evidence="6 7" id="KW-0408">Iron</keyword>
<dbReference type="KEGG" id="mri:Mal4_48980"/>
<proteinExistence type="predicted"/>
<evidence type="ECO:0000313" key="11">
    <source>
        <dbReference type="Proteomes" id="UP000320496"/>
    </source>
</evidence>
<evidence type="ECO:0000256" key="1">
    <source>
        <dbReference type="ARBA" id="ARBA00004196"/>
    </source>
</evidence>
<evidence type="ECO:0000256" key="5">
    <source>
        <dbReference type="ARBA" id="ARBA00023002"/>
    </source>
</evidence>
<dbReference type="EMBL" id="CP036275">
    <property type="protein sequence ID" value="QDU40540.1"/>
    <property type="molecule type" value="Genomic_DNA"/>
</dbReference>
<dbReference type="PROSITE" id="PS51007">
    <property type="entry name" value="CYTC"/>
    <property type="match status" value="2"/>
</dbReference>
<dbReference type="SUPFAM" id="SSF50969">
    <property type="entry name" value="YVTN repeat-like/Quinoprotein amine dehydrogenase"/>
    <property type="match status" value="1"/>
</dbReference>
<dbReference type="NCBIfam" id="TIGR02276">
    <property type="entry name" value="beta_rpt_yvtn"/>
    <property type="match status" value="1"/>
</dbReference>
<feature type="domain" description="Cytochrome c" evidence="9">
    <location>
        <begin position="383"/>
        <end position="487"/>
    </location>
</feature>
<accession>A0A517ZDM9</accession>
<keyword evidence="10" id="KW-0575">Peroxidase</keyword>
<dbReference type="EC" id="1.11.1.5" evidence="10"/>
<dbReference type="AlphaFoldDB" id="A0A517ZDM9"/>
<dbReference type="RefSeq" id="WP_145371821.1">
    <property type="nucleotide sequence ID" value="NZ_CP036275.1"/>
</dbReference>
<keyword evidence="2 7" id="KW-0349">Heme</keyword>
<dbReference type="InterPro" id="IPR051395">
    <property type="entry name" value="Cytochrome_c_Peroxidase/MauG"/>
</dbReference>
<dbReference type="InterPro" id="IPR004852">
    <property type="entry name" value="Di-haem_cyt_c_peroxidsae"/>
</dbReference>
<dbReference type="GO" id="GO:0046872">
    <property type="term" value="F:metal ion binding"/>
    <property type="evidence" value="ECO:0007669"/>
    <property type="project" value="UniProtKB-KW"/>
</dbReference>
<name>A0A517ZDM9_9PLAN</name>
<feature type="signal peptide" evidence="8">
    <location>
        <begin position="1"/>
        <end position="21"/>
    </location>
</feature>
<evidence type="ECO:0000256" key="3">
    <source>
        <dbReference type="ARBA" id="ARBA00022723"/>
    </source>
</evidence>
<protein>
    <submittedName>
        <fullName evidence="10">Cytochrome c551 peroxidase</fullName>
        <ecNumber evidence="10">1.11.1.5</ecNumber>
    </submittedName>
</protein>
<dbReference type="SUPFAM" id="SSF46626">
    <property type="entry name" value="Cytochrome c"/>
    <property type="match status" value="2"/>
</dbReference>
<dbReference type="Gene3D" id="1.10.760.10">
    <property type="entry name" value="Cytochrome c-like domain"/>
    <property type="match status" value="2"/>
</dbReference>
<dbReference type="Proteomes" id="UP000320496">
    <property type="component" value="Chromosome"/>
</dbReference>
<dbReference type="GO" id="GO:0004130">
    <property type="term" value="F:cytochrome-c peroxidase activity"/>
    <property type="evidence" value="ECO:0007669"/>
    <property type="project" value="UniProtKB-EC"/>
</dbReference>
<dbReference type="PANTHER" id="PTHR30600">
    <property type="entry name" value="CYTOCHROME C PEROXIDASE-RELATED"/>
    <property type="match status" value="1"/>
</dbReference>
<evidence type="ECO:0000259" key="9">
    <source>
        <dbReference type="PROSITE" id="PS51007"/>
    </source>
</evidence>
<organism evidence="10 11">
    <name type="scientific">Maioricimonas rarisocia</name>
    <dbReference type="NCBI Taxonomy" id="2528026"/>
    <lineage>
        <taxon>Bacteria</taxon>
        <taxon>Pseudomonadati</taxon>
        <taxon>Planctomycetota</taxon>
        <taxon>Planctomycetia</taxon>
        <taxon>Planctomycetales</taxon>
        <taxon>Planctomycetaceae</taxon>
        <taxon>Maioricimonas</taxon>
    </lineage>
</organism>
<dbReference type="Pfam" id="PF03150">
    <property type="entry name" value="CCP_MauG"/>
    <property type="match status" value="1"/>
</dbReference>
<reference evidence="10 11" key="1">
    <citation type="submission" date="2019-02" db="EMBL/GenBank/DDBJ databases">
        <title>Deep-cultivation of Planctomycetes and their phenomic and genomic characterization uncovers novel biology.</title>
        <authorList>
            <person name="Wiegand S."/>
            <person name="Jogler M."/>
            <person name="Boedeker C."/>
            <person name="Pinto D."/>
            <person name="Vollmers J."/>
            <person name="Rivas-Marin E."/>
            <person name="Kohn T."/>
            <person name="Peeters S.H."/>
            <person name="Heuer A."/>
            <person name="Rast P."/>
            <person name="Oberbeckmann S."/>
            <person name="Bunk B."/>
            <person name="Jeske O."/>
            <person name="Meyerdierks A."/>
            <person name="Storesund J.E."/>
            <person name="Kallscheuer N."/>
            <person name="Luecker S."/>
            <person name="Lage O.M."/>
            <person name="Pohl T."/>
            <person name="Merkel B.J."/>
            <person name="Hornburger P."/>
            <person name="Mueller R.-W."/>
            <person name="Bruemmer F."/>
            <person name="Labrenz M."/>
            <person name="Spormann A.M."/>
            <person name="Op den Camp H."/>
            <person name="Overmann J."/>
            <person name="Amann R."/>
            <person name="Jetten M.S.M."/>
            <person name="Mascher T."/>
            <person name="Medema M.H."/>
            <person name="Devos D.P."/>
            <person name="Kaster A.-K."/>
            <person name="Ovreas L."/>
            <person name="Rohde M."/>
            <person name="Galperin M.Y."/>
            <person name="Jogler C."/>
        </authorList>
    </citation>
    <scope>NUCLEOTIDE SEQUENCE [LARGE SCALE GENOMIC DNA]</scope>
    <source>
        <strain evidence="10 11">Mal4</strain>
    </source>
</reference>
<evidence type="ECO:0000313" key="10">
    <source>
        <dbReference type="EMBL" id="QDU40540.1"/>
    </source>
</evidence>
<feature type="domain" description="Cytochrome c" evidence="9">
    <location>
        <begin position="499"/>
        <end position="594"/>
    </location>
</feature>
<evidence type="ECO:0000256" key="6">
    <source>
        <dbReference type="ARBA" id="ARBA00023004"/>
    </source>
</evidence>
<dbReference type="InterPro" id="IPR009056">
    <property type="entry name" value="Cyt_c-like_dom"/>
</dbReference>
<evidence type="ECO:0000256" key="2">
    <source>
        <dbReference type="ARBA" id="ARBA00022617"/>
    </source>
</evidence>
<evidence type="ECO:0000256" key="4">
    <source>
        <dbReference type="ARBA" id="ARBA00022729"/>
    </source>
</evidence>
<dbReference type="InterPro" id="IPR036909">
    <property type="entry name" value="Cyt_c-like_dom_sf"/>
</dbReference>
<evidence type="ECO:0000256" key="7">
    <source>
        <dbReference type="PROSITE-ProRule" id="PRU00433"/>
    </source>
</evidence>
<comment type="subcellular location">
    <subcellularLocation>
        <location evidence="1">Cell envelope</location>
    </subcellularLocation>
</comment>
<dbReference type="PANTHER" id="PTHR30600:SF10">
    <property type="entry name" value="BLL6722 PROTEIN"/>
    <property type="match status" value="1"/>
</dbReference>
<evidence type="ECO:0000256" key="8">
    <source>
        <dbReference type="SAM" id="SignalP"/>
    </source>
</evidence>
<dbReference type="InterPro" id="IPR015943">
    <property type="entry name" value="WD40/YVTN_repeat-like_dom_sf"/>
</dbReference>
<sequence length="594" mass="64457" precursor="true">MRCSSVVAGLLLIAIVSPVPAWSGDNGVTGRVELAAEARLRRPVAMAWSPDRSALLVANSRTGTISVLDVETLGVTREVPVGERLAAMVQVPGTNSYLLLDDVAHQLLVVRWIDWNLEVTSRQPVPHFPYRVAVDTGNGSCYVTSRWTRQLTRFHLRFDGSGDSSALTLQRDGDVVLPFPAGELLPLTDHGSVVVAHAFGGDIAVVDSDDMSVRHVHRLPDHNIRSIARTRNGEQLLMSCQRLNPLARGDFDDLDWGILLTNGVRVVDVDDLLDSGCDLAETSEIESMKIPSDAAGDPGPILIHPRGRMLICLSGVAEVAIGGEDFIAMDRHEVGERPVAAAVSQDGERFYVAGMLSDTVTVLDLSGPLWRRTIPLGPPAELTAADRGEVLFYDARLSHDLWMSCHSCHADGHTVDRIVDTLGDGDYGAPKRIPSLLGVARTGPWAWNGRKPRLEDQVRMSVARTLHGVPLDDEQVADLTTFLETLELPDLPPLEDDSESVARGREVFAQAGCAECHAGPDYTSADAYDVGLIDEQGRSRFNPPSLRGVSLRSAWLHDARATTLESIFVEHGHPRAGAVDQADLADLLAFLRSL</sequence>
<dbReference type="InterPro" id="IPR011044">
    <property type="entry name" value="Quino_amine_DH_bsu"/>
</dbReference>
<keyword evidence="5 10" id="KW-0560">Oxidoreductase</keyword>
<keyword evidence="4 8" id="KW-0732">Signal</keyword>
<keyword evidence="3 7" id="KW-0479">Metal-binding</keyword>
<dbReference type="InterPro" id="IPR011964">
    <property type="entry name" value="YVTN_b-propeller_repeat"/>
</dbReference>
<dbReference type="Gene3D" id="2.130.10.10">
    <property type="entry name" value="YVTN repeat-like/Quinoprotein amine dehydrogenase"/>
    <property type="match status" value="1"/>
</dbReference>
<keyword evidence="11" id="KW-1185">Reference proteome</keyword>
<dbReference type="Pfam" id="PF00034">
    <property type="entry name" value="Cytochrom_C"/>
    <property type="match status" value="1"/>
</dbReference>
<dbReference type="GO" id="GO:0009055">
    <property type="term" value="F:electron transfer activity"/>
    <property type="evidence" value="ECO:0007669"/>
    <property type="project" value="InterPro"/>
</dbReference>
<feature type="chain" id="PRO_5022170137" evidence="8">
    <location>
        <begin position="22"/>
        <end position="594"/>
    </location>
</feature>